<dbReference type="OrthoDB" id="8190618at2759"/>
<feature type="region of interest" description="Disordered" evidence="1">
    <location>
        <begin position="178"/>
        <end position="210"/>
    </location>
</feature>
<dbReference type="Proteomes" id="UP000502823">
    <property type="component" value="Unassembled WGS sequence"/>
</dbReference>
<evidence type="ECO:0000313" key="3">
    <source>
        <dbReference type="EMBL" id="GFG29739.1"/>
    </source>
</evidence>
<protein>
    <submittedName>
        <fullName evidence="3">Uncharacterized protein</fullName>
    </submittedName>
</protein>
<feature type="region of interest" description="Disordered" evidence="1">
    <location>
        <begin position="271"/>
        <end position="315"/>
    </location>
</feature>
<evidence type="ECO:0000256" key="2">
    <source>
        <dbReference type="SAM" id="SignalP"/>
    </source>
</evidence>
<dbReference type="AlphaFoldDB" id="A0A6L2PBA4"/>
<evidence type="ECO:0000313" key="4">
    <source>
        <dbReference type="Proteomes" id="UP000502823"/>
    </source>
</evidence>
<feature type="compositionally biased region" description="Basic and acidic residues" evidence="1">
    <location>
        <begin position="478"/>
        <end position="489"/>
    </location>
</feature>
<feature type="compositionally biased region" description="Pro residues" evidence="1">
    <location>
        <begin position="376"/>
        <end position="390"/>
    </location>
</feature>
<proteinExistence type="predicted"/>
<dbReference type="EMBL" id="BLKM01003820">
    <property type="protein sequence ID" value="GFG29739.1"/>
    <property type="molecule type" value="Genomic_DNA"/>
</dbReference>
<keyword evidence="2" id="KW-0732">Signal</keyword>
<feature type="chain" id="PRO_5026703786" evidence="2">
    <location>
        <begin position="16"/>
        <end position="489"/>
    </location>
</feature>
<evidence type="ECO:0000256" key="1">
    <source>
        <dbReference type="SAM" id="MobiDB-lite"/>
    </source>
</evidence>
<comment type="caution">
    <text evidence="3">The sequence shown here is derived from an EMBL/GenBank/DDBJ whole genome shotgun (WGS) entry which is preliminary data.</text>
</comment>
<feature type="compositionally biased region" description="Polar residues" evidence="1">
    <location>
        <begin position="400"/>
        <end position="423"/>
    </location>
</feature>
<accession>A0A6L2PBA4</accession>
<keyword evidence="4" id="KW-1185">Reference proteome</keyword>
<feature type="compositionally biased region" description="Basic and acidic residues" evidence="1">
    <location>
        <begin position="290"/>
        <end position="310"/>
    </location>
</feature>
<sequence>MLLLWTLLALLPCLATPASVGEFLLPSNSARDTSPAEDPPPTISKYRRLIPSIERLPTRRDGEDIADNESSYQYLDEVTTKEEPTNSRQAFTARRRNFKQAAFAVKPKGSTQIRLPQDTHDSSKPFASFRHHKAFSFLPEEQDLGPRRRTKRGTSSPAVDAVDENPTQWKRFDSTKPQFVTSRTQPATGTRVYSSGAPQHRSNHAADDNDIHNMKYNEIPLQQREPPRYTGGYGREPVAYRREEEPPRRIIYYANLPEVIRGRPVDDVTYQRERTGYDNRYDYGRSYNKHPRESRYEDNPIRSPGRDNSYRYRQPGIGGSSYAIIDAERYPPQNAWLPPQEYAYRNPDTLSRYNRIPAPYQLPQGGERYPYDQRRGPPPPPPPTPAPPADGPNAALHPSRYNTYGRSGNLPRSQLTVTPSNPSVGDELYRDYNPRQPAPWSLQIGTKLTVKDDGRQMPSPGGKRFYVQSQQEYPSRYLRSEDDFDTRQI</sequence>
<dbReference type="InParanoid" id="A0A6L2PBA4"/>
<feature type="region of interest" description="Disordered" evidence="1">
    <location>
        <begin position="353"/>
        <end position="489"/>
    </location>
</feature>
<feature type="compositionally biased region" description="Polar residues" evidence="1">
    <location>
        <begin position="178"/>
        <end position="197"/>
    </location>
</feature>
<name>A0A6L2PBA4_COPFO</name>
<organism evidence="3 4">
    <name type="scientific">Coptotermes formosanus</name>
    <name type="common">Formosan subterranean termite</name>
    <dbReference type="NCBI Taxonomy" id="36987"/>
    <lineage>
        <taxon>Eukaryota</taxon>
        <taxon>Metazoa</taxon>
        <taxon>Ecdysozoa</taxon>
        <taxon>Arthropoda</taxon>
        <taxon>Hexapoda</taxon>
        <taxon>Insecta</taxon>
        <taxon>Pterygota</taxon>
        <taxon>Neoptera</taxon>
        <taxon>Polyneoptera</taxon>
        <taxon>Dictyoptera</taxon>
        <taxon>Blattodea</taxon>
        <taxon>Blattoidea</taxon>
        <taxon>Termitoidae</taxon>
        <taxon>Rhinotermitidae</taxon>
        <taxon>Coptotermes</taxon>
    </lineage>
</organism>
<gene>
    <name evidence="3" type="ORF">Cfor_03316</name>
</gene>
<feature type="region of interest" description="Disordered" evidence="1">
    <location>
        <begin position="138"/>
        <end position="161"/>
    </location>
</feature>
<feature type="compositionally biased region" description="Basic and acidic residues" evidence="1">
    <location>
        <begin position="271"/>
        <end position="283"/>
    </location>
</feature>
<feature type="signal peptide" evidence="2">
    <location>
        <begin position="1"/>
        <end position="15"/>
    </location>
</feature>
<reference evidence="4" key="1">
    <citation type="submission" date="2020-01" db="EMBL/GenBank/DDBJ databases">
        <title>Draft genome sequence of the Termite Coptotermes fromosanus.</title>
        <authorList>
            <person name="Itakura S."/>
            <person name="Yosikawa Y."/>
            <person name="Umezawa K."/>
        </authorList>
    </citation>
    <scope>NUCLEOTIDE SEQUENCE [LARGE SCALE GENOMIC DNA]</scope>
</reference>